<feature type="region of interest" description="Disordered" evidence="1">
    <location>
        <begin position="20"/>
        <end position="99"/>
    </location>
</feature>
<evidence type="ECO:0000256" key="1">
    <source>
        <dbReference type="SAM" id="MobiDB-lite"/>
    </source>
</evidence>
<feature type="non-terminal residue" evidence="2">
    <location>
        <position position="99"/>
    </location>
</feature>
<dbReference type="EMBL" id="CADCVR010000084">
    <property type="protein sequence ID" value="CAA9511994.1"/>
    <property type="molecule type" value="Genomic_DNA"/>
</dbReference>
<name>A0A6J4T245_9ACTN</name>
<protein>
    <submittedName>
        <fullName evidence="2">Uncharacterized protein</fullName>
    </submittedName>
</protein>
<gene>
    <name evidence="2" type="ORF">AVDCRST_MAG53-2691</name>
</gene>
<organism evidence="2">
    <name type="scientific">uncultured Solirubrobacteraceae bacterium</name>
    <dbReference type="NCBI Taxonomy" id="1162706"/>
    <lineage>
        <taxon>Bacteria</taxon>
        <taxon>Bacillati</taxon>
        <taxon>Actinomycetota</taxon>
        <taxon>Thermoleophilia</taxon>
        <taxon>Solirubrobacterales</taxon>
        <taxon>Solirubrobacteraceae</taxon>
        <taxon>environmental samples</taxon>
    </lineage>
</organism>
<evidence type="ECO:0000313" key="2">
    <source>
        <dbReference type="EMBL" id="CAA9511994.1"/>
    </source>
</evidence>
<reference evidence="2" key="1">
    <citation type="submission" date="2020-02" db="EMBL/GenBank/DDBJ databases">
        <authorList>
            <person name="Meier V. D."/>
        </authorList>
    </citation>
    <scope>NUCLEOTIDE SEQUENCE</scope>
    <source>
        <strain evidence="2">AVDCRST_MAG53</strain>
    </source>
</reference>
<feature type="compositionally biased region" description="Low complexity" evidence="1">
    <location>
        <begin position="20"/>
        <end position="30"/>
    </location>
</feature>
<dbReference type="AlphaFoldDB" id="A0A6J4T245"/>
<feature type="compositionally biased region" description="Basic residues" evidence="1">
    <location>
        <begin position="63"/>
        <end position="83"/>
    </location>
</feature>
<accession>A0A6J4T245</accession>
<proteinExistence type="predicted"/>
<sequence length="99" mass="10828">APQPRLRQVRLLHALGRLPRPARRLAGARTRAGRGGVRPRARAGLVCDVRPGHRRAEAAPGRHPPRRRGGGPRRGGPVHRQRGVRPPGPREGWRAAGRV</sequence>
<feature type="non-terminal residue" evidence="2">
    <location>
        <position position="1"/>
    </location>
</feature>